<feature type="region of interest" description="Disordered" evidence="1">
    <location>
        <begin position="117"/>
        <end position="150"/>
    </location>
</feature>
<feature type="compositionally biased region" description="Basic residues" evidence="1">
    <location>
        <begin position="118"/>
        <end position="136"/>
    </location>
</feature>
<reference evidence="3" key="1">
    <citation type="submission" date="2017-02" db="UniProtKB">
        <authorList>
            <consortium name="WormBaseParasite"/>
        </authorList>
    </citation>
    <scope>IDENTIFICATION</scope>
</reference>
<dbReference type="Proteomes" id="UP000050640">
    <property type="component" value="Unplaced"/>
</dbReference>
<keyword evidence="2" id="KW-1185">Reference proteome</keyword>
<evidence type="ECO:0000313" key="3">
    <source>
        <dbReference type="WBParaSite" id="EEL_0001023701-mRNA-1"/>
    </source>
</evidence>
<name>A0A0R3S615_9BILA</name>
<evidence type="ECO:0000313" key="2">
    <source>
        <dbReference type="Proteomes" id="UP000050640"/>
    </source>
</evidence>
<dbReference type="WBParaSite" id="EEL_0001023701-mRNA-1">
    <property type="protein sequence ID" value="EEL_0001023701-mRNA-1"/>
    <property type="gene ID" value="EEL_0001023701"/>
</dbReference>
<feature type="compositionally biased region" description="Polar residues" evidence="1">
    <location>
        <begin position="140"/>
        <end position="150"/>
    </location>
</feature>
<dbReference type="AlphaFoldDB" id="A0A0R3S615"/>
<sequence>MILSGTPLATIRHAPPISVNSTSNDASTSSTILSELLISSNIHTPHRPLVTFRNLPSITTATSEITIPGATLSSASATDESNFTSTSPSTSSDSLVVTTLNSLISPSDHENAFNERNHQRHHHHNHHQHHHHHHQHQQNDATTVNGDYGE</sequence>
<protein>
    <submittedName>
        <fullName evidence="3">Uncharacterized protein</fullName>
    </submittedName>
</protein>
<evidence type="ECO:0000256" key="1">
    <source>
        <dbReference type="SAM" id="MobiDB-lite"/>
    </source>
</evidence>
<accession>A0A0R3S615</accession>
<feature type="region of interest" description="Disordered" evidence="1">
    <location>
        <begin position="73"/>
        <end position="93"/>
    </location>
</feature>
<proteinExistence type="predicted"/>
<organism evidence="2 3">
    <name type="scientific">Elaeophora elaphi</name>
    <dbReference type="NCBI Taxonomy" id="1147741"/>
    <lineage>
        <taxon>Eukaryota</taxon>
        <taxon>Metazoa</taxon>
        <taxon>Ecdysozoa</taxon>
        <taxon>Nematoda</taxon>
        <taxon>Chromadorea</taxon>
        <taxon>Rhabditida</taxon>
        <taxon>Spirurina</taxon>
        <taxon>Spiruromorpha</taxon>
        <taxon>Filarioidea</taxon>
        <taxon>Onchocercidae</taxon>
        <taxon>Elaeophora</taxon>
    </lineage>
</organism>
<feature type="compositionally biased region" description="Low complexity" evidence="1">
    <location>
        <begin position="81"/>
        <end position="93"/>
    </location>
</feature>